<gene>
    <name evidence="1" type="ORF">BDV98DRAFT_599057</name>
</gene>
<reference evidence="1 2" key="1">
    <citation type="journal article" date="2019" name="Nat. Ecol. Evol.">
        <title>Megaphylogeny resolves global patterns of mushroom evolution.</title>
        <authorList>
            <person name="Varga T."/>
            <person name="Krizsan K."/>
            <person name="Foldi C."/>
            <person name="Dima B."/>
            <person name="Sanchez-Garcia M."/>
            <person name="Sanchez-Ramirez S."/>
            <person name="Szollosi G.J."/>
            <person name="Szarkandi J.G."/>
            <person name="Papp V."/>
            <person name="Albert L."/>
            <person name="Andreopoulos W."/>
            <person name="Angelini C."/>
            <person name="Antonin V."/>
            <person name="Barry K.W."/>
            <person name="Bougher N.L."/>
            <person name="Buchanan P."/>
            <person name="Buyck B."/>
            <person name="Bense V."/>
            <person name="Catcheside P."/>
            <person name="Chovatia M."/>
            <person name="Cooper J."/>
            <person name="Damon W."/>
            <person name="Desjardin D."/>
            <person name="Finy P."/>
            <person name="Geml J."/>
            <person name="Haridas S."/>
            <person name="Hughes K."/>
            <person name="Justo A."/>
            <person name="Karasinski D."/>
            <person name="Kautmanova I."/>
            <person name="Kiss B."/>
            <person name="Kocsube S."/>
            <person name="Kotiranta H."/>
            <person name="LaButti K.M."/>
            <person name="Lechner B.E."/>
            <person name="Liimatainen K."/>
            <person name="Lipzen A."/>
            <person name="Lukacs Z."/>
            <person name="Mihaltcheva S."/>
            <person name="Morgado L.N."/>
            <person name="Niskanen T."/>
            <person name="Noordeloos M.E."/>
            <person name="Ohm R.A."/>
            <person name="Ortiz-Santana B."/>
            <person name="Ovrebo C."/>
            <person name="Racz N."/>
            <person name="Riley R."/>
            <person name="Savchenko A."/>
            <person name="Shiryaev A."/>
            <person name="Soop K."/>
            <person name="Spirin V."/>
            <person name="Szebenyi C."/>
            <person name="Tomsovsky M."/>
            <person name="Tulloss R.E."/>
            <person name="Uehling J."/>
            <person name="Grigoriev I.V."/>
            <person name="Vagvolgyi C."/>
            <person name="Papp T."/>
            <person name="Martin F.M."/>
            <person name="Miettinen O."/>
            <person name="Hibbett D.S."/>
            <person name="Nagy L.G."/>
        </authorList>
    </citation>
    <scope>NUCLEOTIDE SEQUENCE [LARGE SCALE GENOMIC DNA]</scope>
    <source>
        <strain evidence="1 2">CBS 309.79</strain>
    </source>
</reference>
<organism evidence="1 2">
    <name type="scientific">Pterulicium gracile</name>
    <dbReference type="NCBI Taxonomy" id="1884261"/>
    <lineage>
        <taxon>Eukaryota</taxon>
        <taxon>Fungi</taxon>
        <taxon>Dikarya</taxon>
        <taxon>Basidiomycota</taxon>
        <taxon>Agaricomycotina</taxon>
        <taxon>Agaricomycetes</taxon>
        <taxon>Agaricomycetidae</taxon>
        <taxon>Agaricales</taxon>
        <taxon>Pleurotineae</taxon>
        <taxon>Pterulaceae</taxon>
        <taxon>Pterulicium</taxon>
    </lineage>
</organism>
<dbReference type="Proteomes" id="UP000305067">
    <property type="component" value="Unassembled WGS sequence"/>
</dbReference>
<accession>A0A5C3Q0M9</accession>
<dbReference type="AlphaFoldDB" id="A0A5C3Q0M9"/>
<dbReference type="EMBL" id="ML178941">
    <property type="protein sequence ID" value="TFK95126.1"/>
    <property type="molecule type" value="Genomic_DNA"/>
</dbReference>
<sequence length="149" mass="17119">MHVETDTFCKTVKRMHFVWNDLIPSSSEHFNNETEKKFMEQYFEAGGQKFSAKERIKAKLCNLKVEDEAKSEEIIKQITNNCKRNLMNKFGEVGAQVTTFLHAITASMRIWAASTKLRSKRGPVEEVGTEGAMDSQYLYSVMGWLAQKQ</sequence>
<evidence type="ECO:0000313" key="2">
    <source>
        <dbReference type="Proteomes" id="UP000305067"/>
    </source>
</evidence>
<name>A0A5C3Q0M9_9AGAR</name>
<proteinExistence type="predicted"/>
<keyword evidence="2" id="KW-1185">Reference proteome</keyword>
<evidence type="ECO:0000313" key="1">
    <source>
        <dbReference type="EMBL" id="TFK95126.1"/>
    </source>
</evidence>
<protein>
    <submittedName>
        <fullName evidence="1">Uncharacterized protein</fullName>
    </submittedName>
</protein>